<keyword evidence="14" id="KW-1185">Reference proteome</keyword>
<evidence type="ECO:0000256" key="7">
    <source>
        <dbReference type="ARBA" id="ARBA00022777"/>
    </source>
</evidence>
<feature type="binding site" evidence="11">
    <location>
        <begin position="11"/>
        <end position="18"/>
    </location>
    <ligand>
        <name>ATP</name>
        <dbReference type="ChEBI" id="CHEBI:30616"/>
    </ligand>
</feature>
<keyword evidence="5 11" id="KW-0545">Nucleotide biosynthesis</keyword>
<evidence type="ECO:0000256" key="9">
    <source>
        <dbReference type="ARBA" id="ARBA00048743"/>
    </source>
</evidence>
<comment type="similarity">
    <text evidence="1 11">Belongs to the thymidylate kinase family.</text>
</comment>
<dbReference type="NCBIfam" id="TIGR00041">
    <property type="entry name" value="DTMP_kinase"/>
    <property type="match status" value="1"/>
</dbReference>
<evidence type="ECO:0000313" key="13">
    <source>
        <dbReference type="EMBL" id="QSZ27418.1"/>
    </source>
</evidence>
<comment type="function">
    <text evidence="10 11">Phosphorylation of dTMP to form dTDP in both de novo and salvage pathways of dTTP synthesis.</text>
</comment>
<feature type="domain" description="Thymidylate kinase-like" evidence="12">
    <location>
        <begin position="9"/>
        <end position="197"/>
    </location>
</feature>
<evidence type="ECO:0000256" key="5">
    <source>
        <dbReference type="ARBA" id="ARBA00022727"/>
    </source>
</evidence>
<dbReference type="PROSITE" id="PS01331">
    <property type="entry name" value="THYMIDYLATE_KINASE"/>
    <property type="match status" value="1"/>
</dbReference>
<keyword evidence="8 11" id="KW-0067">ATP-binding</keyword>
<evidence type="ECO:0000256" key="2">
    <source>
        <dbReference type="ARBA" id="ARBA00012980"/>
    </source>
</evidence>
<keyword evidence="7 11" id="KW-0418">Kinase</keyword>
<dbReference type="EMBL" id="CP060096">
    <property type="protein sequence ID" value="QSZ27418.1"/>
    <property type="molecule type" value="Genomic_DNA"/>
</dbReference>
<dbReference type="GO" id="GO:0005829">
    <property type="term" value="C:cytosol"/>
    <property type="evidence" value="ECO:0007669"/>
    <property type="project" value="TreeGrafter"/>
</dbReference>
<dbReference type="InterPro" id="IPR027417">
    <property type="entry name" value="P-loop_NTPase"/>
</dbReference>
<dbReference type="PANTHER" id="PTHR10344:SF4">
    <property type="entry name" value="UMP-CMP KINASE 2, MITOCHONDRIAL"/>
    <property type="match status" value="1"/>
</dbReference>
<dbReference type="Gene3D" id="3.40.50.300">
    <property type="entry name" value="P-loop containing nucleotide triphosphate hydrolases"/>
    <property type="match status" value="1"/>
</dbReference>
<evidence type="ECO:0000256" key="6">
    <source>
        <dbReference type="ARBA" id="ARBA00022741"/>
    </source>
</evidence>
<dbReference type="SUPFAM" id="SSF52540">
    <property type="entry name" value="P-loop containing nucleoside triphosphate hydrolases"/>
    <property type="match status" value="1"/>
</dbReference>
<dbReference type="InterPro" id="IPR039430">
    <property type="entry name" value="Thymidylate_kin-like_dom"/>
</dbReference>
<dbReference type="RefSeq" id="WP_284680113.1">
    <property type="nucleotide sequence ID" value="NZ_CP060096.1"/>
</dbReference>
<dbReference type="FunFam" id="3.40.50.300:FF:000225">
    <property type="entry name" value="Thymidylate kinase"/>
    <property type="match status" value="1"/>
</dbReference>
<reference evidence="13" key="1">
    <citation type="submission" date="2020-08" db="EMBL/GenBank/DDBJ databases">
        <title>Genomic insights into the carbon and energy metabolism of the first obligate autotrophic acetogenic bacterium Aceticella autotrophica gen. nov., sp. nov.</title>
        <authorList>
            <person name="Toshchakov S.V."/>
            <person name="Elcheninov A.G."/>
            <person name="Kublanov I.V."/>
            <person name="Frolov E.N."/>
            <person name="Lebedinsky A.V."/>
        </authorList>
    </citation>
    <scope>NUCLEOTIDE SEQUENCE</scope>
    <source>
        <strain evidence="13">3443-3Ac</strain>
    </source>
</reference>
<evidence type="ECO:0000256" key="3">
    <source>
        <dbReference type="ARBA" id="ARBA00017144"/>
    </source>
</evidence>
<evidence type="ECO:0000256" key="8">
    <source>
        <dbReference type="ARBA" id="ARBA00022840"/>
    </source>
</evidence>
<dbReference type="GO" id="GO:0006235">
    <property type="term" value="P:dTTP biosynthetic process"/>
    <property type="evidence" value="ECO:0007669"/>
    <property type="project" value="UniProtKB-UniRule"/>
</dbReference>
<organism evidence="13 14">
    <name type="scientific">Aceticella autotrophica</name>
    <dbReference type="NCBI Taxonomy" id="2755338"/>
    <lineage>
        <taxon>Bacteria</taxon>
        <taxon>Bacillati</taxon>
        <taxon>Bacillota</taxon>
        <taxon>Clostridia</taxon>
        <taxon>Thermoanaerobacterales</taxon>
        <taxon>Thermoanaerobacteraceae</taxon>
        <taxon>Aceticella</taxon>
    </lineage>
</organism>
<dbReference type="GO" id="GO:0006227">
    <property type="term" value="P:dUDP biosynthetic process"/>
    <property type="evidence" value="ECO:0007669"/>
    <property type="project" value="TreeGrafter"/>
</dbReference>
<evidence type="ECO:0000259" key="12">
    <source>
        <dbReference type="Pfam" id="PF02223"/>
    </source>
</evidence>
<name>A0A975AW02_9THEO</name>
<dbReference type="Pfam" id="PF02223">
    <property type="entry name" value="Thymidylate_kin"/>
    <property type="match status" value="1"/>
</dbReference>
<comment type="catalytic activity">
    <reaction evidence="9 11">
        <text>dTMP + ATP = dTDP + ADP</text>
        <dbReference type="Rhea" id="RHEA:13517"/>
        <dbReference type="ChEBI" id="CHEBI:30616"/>
        <dbReference type="ChEBI" id="CHEBI:58369"/>
        <dbReference type="ChEBI" id="CHEBI:63528"/>
        <dbReference type="ChEBI" id="CHEBI:456216"/>
        <dbReference type="EC" id="2.7.4.9"/>
    </reaction>
</comment>
<gene>
    <name evidence="11" type="primary">tmk</name>
    <name evidence="13" type="ORF">ACETAC_00325</name>
</gene>
<dbReference type="PANTHER" id="PTHR10344">
    <property type="entry name" value="THYMIDYLATE KINASE"/>
    <property type="match status" value="1"/>
</dbReference>
<dbReference type="GO" id="GO:0004798">
    <property type="term" value="F:dTMP kinase activity"/>
    <property type="evidence" value="ECO:0007669"/>
    <property type="project" value="UniProtKB-UniRule"/>
</dbReference>
<dbReference type="Proteomes" id="UP000671913">
    <property type="component" value="Chromosome"/>
</dbReference>
<evidence type="ECO:0000256" key="10">
    <source>
        <dbReference type="ARBA" id="ARBA00057735"/>
    </source>
</evidence>
<evidence type="ECO:0000256" key="1">
    <source>
        <dbReference type="ARBA" id="ARBA00009776"/>
    </source>
</evidence>
<evidence type="ECO:0000256" key="4">
    <source>
        <dbReference type="ARBA" id="ARBA00022679"/>
    </source>
</evidence>
<dbReference type="EC" id="2.7.4.9" evidence="2 11"/>
<dbReference type="CDD" id="cd01672">
    <property type="entry name" value="TMPK"/>
    <property type="match status" value="1"/>
</dbReference>
<protein>
    <recommendedName>
        <fullName evidence="3 11">Thymidylate kinase</fullName>
        <ecNumber evidence="2 11">2.7.4.9</ecNumber>
    </recommendedName>
    <alternativeName>
        <fullName evidence="11">dTMP kinase</fullName>
    </alternativeName>
</protein>
<dbReference type="GO" id="GO:0006233">
    <property type="term" value="P:dTDP biosynthetic process"/>
    <property type="evidence" value="ECO:0007669"/>
    <property type="project" value="InterPro"/>
</dbReference>
<sequence length="205" mass="23659">MYKGKLITFEGIDGCGKTTQINLLKEYLLIKGYNAIILREPGGTSIGEEIRKILLYNKNYIYPVTEALLYAASRAQLLAEIIIPALDEGKIIIMDRFVDSSLVYQGYARGLGMEKVMEINRIATYGIKPDLTIFFDITPENALTRRKTRKQNDRFEEENMEFYEKVYEGYHKLINLEPERFVVINAMEDITMVQKSIINIINKII</sequence>
<dbReference type="AlphaFoldDB" id="A0A975AW02"/>
<dbReference type="InterPro" id="IPR018095">
    <property type="entry name" value="Thymidylate_kin_CS"/>
</dbReference>
<evidence type="ECO:0000313" key="14">
    <source>
        <dbReference type="Proteomes" id="UP000671913"/>
    </source>
</evidence>
<evidence type="ECO:0000256" key="11">
    <source>
        <dbReference type="HAMAP-Rule" id="MF_00165"/>
    </source>
</evidence>
<keyword evidence="6 11" id="KW-0547">Nucleotide-binding</keyword>
<accession>A0A975AW02</accession>
<dbReference type="KEGG" id="aaut:ACETAC_00325"/>
<dbReference type="HAMAP" id="MF_00165">
    <property type="entry name" value="Thymidylate_kinase"/>
    <property type="match status" value="1"/>
</dbReference>
<proteinExistence type="inferred from homology"/>
<dbReference type="InterPro" id="IPR018094">
    <property type="entry name" value="Thymidylate_kinase"/>
</dbReference>
<dbReference type="GO" id="GO:0005524">
    <property type="term" value="F:ATP binding"/>
    <property type="evidence" value="ECO:0007669"/>
    <property type="project" value="UniProtKB-UniRule"/>
</dbReference>
<keyword evidence="4 11" id="KW-0808">Transferase</keyword>